<proteinExistence type="predicted"/>
<sequence>MASRHLGSNMADDWVFGSQRVGMGCVVADELESVMWGGYGERPSRFMLLA</sequence>
<keyword evidence="2" id="KW-1185">Reference proteome</keyword>
<gene>
    <name evidence="1" type="ORF">DCAF_LOCUS26184</name>
</gene>
<name>A0AAV1ST52_9ROSI</name>
<comment type="caution">
    <text evidence="1">The sequence shown here is derived from an EMBL/GenBank/DDBJ whole genome shotgun (WGS) entry which is preliminary data.</text>
</comment>
<dbReference type="EMBL" id="CAWUPB010001197">
    <property type="protein sequence ID" value="CAK7355921.1"/>
    <property type="molecule type" value="Genomic_DNA"/>
</dbReference>
<evidence type="ECO:0000313" key="2">
    <source>
        <dbReference type="Proteomes" id="UP001314170"/>
    </source>
</evidence>
<dbReference type="Proteomes" id="UP001314170">
    <property type="component" value="Unassembled WGS sequence"/>
</dbReference>
<evidence type="ECO:0000313" key="1">
    <source>
        <dbReference type="EMBL" id="CAK7355921.1"/>
    </source>
</evidence>
<reference evidence="1 2" key="1">
    <citation type="submission" date="2024-01" db="EMBL/GenBank/DDBJ databases">
        <authorList>
            <person name="Waweru B."/>
        </authorList>
    </citation>
    <scope>NUCLEOTIDE SEQUENCE [LARGE SCALE GENOMIC DNA]</scope>
</reference>
<organism evidence="1 2">
    <name type="scientific">Dovyalis caffra</name>
    <dbReference type="NCBI Taxonomy" id="77055"/>
    <lineage>
        <taxon>Eukaryota</taxon>
        <taxon>Viridiplantae</taxon>
        <taxon>Streptophyta</taxon>
        <taxon>Embryophyta</taxon>
        <taxon>Tracheophyta</taxon>
        <taxon>Spermatophyta</taxon>
        <taxon>Magnoliopsida</taxon>
        <taxon>eudicotyledons</taxon>
        <taxon>Gunneridae</taxon>
        <taxon>Pentapetalae</taxon>
        <taxon>rosids</taxon>
        <taxon>fabids</taxon>
        <taxon>Malpighiales</taxon>
        <taxon>Salicaceae</taxon>
        <taxon>Flacourtieae</taxon>
        <taxon>Dovyalis</taxon>
    </lineage>
</organism>
<protein>
    <submittedName>
        <fullName evidence="1">Uncharacterized protein</fullName>
    </submittedName>
</protein>
<dbReference type="AlphaFoldDB" id="A0AAV1ST52"/>
<accession>A0AAV1ST52</accession>